<sequence length="273" mass="30489">MEVLAGSVLLVSLLVKMLPVTGRGAIWCVTYPQNETCGFKGSSVEIPCSYPSNTEVTKIVWSTHWGRIINQQDLSQDAAYSGRTKYLRRTSSDCTLRLTDLKESDASYYYVTYHFNYFSVDVLVQQLDGGQRLAVAGQKVTEGQRIILTCVPTCAATLNSRLTYIWYKNGLKLSGGSAKENFLRLDPIRNEDTGSYSCAMIGHEDLPSPAVNLSVEYGPRDTTLSVEISSDGTEKGSNRSCEISIYLSIYIYMCVCVCVYKMYIKNTDIKWLL</sequence>
<evidence type="ECO:0000256" key="1">
    <source>
        <dbReference type="SAM" id="Phobius"/>
    </source>
</evidence>
<keyword evidence="1" id="KW-1133">Transmembrane helix</keyword>
<dbReference type="Gene3D" id="2.60.40.10">
    <property type="entry name" value="Immunoglobulins"/>
    <property type="match status" value="2"/>
</dbReference>
<dbReference type="GeneTree" id="ENSGT00940000178709"/>
<dbReference type="PANTHER" id="PTHR46013">
    <property type="entry name" value="VASCULAR CELL ADHESION MOLECULE 1"/>
    <property type="match status" value="1"/>
</dbReference>
<evidence type="ECO:0000256" key="2">
    <source>
        <dbReference type="SAM" id="SignalP"/>
    </source>
</evidence>
<feature type="domain" description="Ig-like" evidence="3">
    <location>
        <begin position="131"/>
        <end position="214"/>
    </location>
</feature>
<evidence type="ECO:0000259" key="3">
    <source>
        <dbReference type="PROSITE" id="PS50835"/>
    </source>
</evidence>
<dbReference type="InterPro" id="IPR013783">
    <property type="entry name" value="Ig-like_fold"/>
</dbReference>
<keyword evidence="2" id="KW-0732">Signal</keyword>
<reference evidence="4" key="2">
    <citation type="submission" date="2025-08" db="UniProtKB">
        <authorList>
            <consortium name="Ensembl"/>
        </authorList>
    </citation>
    <scope>IDENTIFICATION</scope>
</reference>
<dbReference type="InterPro" id="IPR003599">
    <property type="entry name" value="Ig_sub"/>
</dbReference>
<dbReference type="InterPro" id="IPR036179">
    <property type="entry name" value="Ig-like_dom_sf"/>
</dbReference>
<dbReference type="InParanoid" id="A0A668A0Y2"/>
<keyword evidence="5" id="KW-1185">Reference proteome</keyword>
<keyword evidence="1" id="KW-0812">Transmembrane</keyword>
<organism evidence="4 5">
    <name type="scientific">Myripristis murdjan</name>
    <name type="common">pinecone soldierfish</name>
    <dbReference type="NCBI Taxonomy" id="586833"/>
    <lineage>
        <taxon>Eukaryota</taxon>
        <taxon>Metazoa</taxon>
        <taxon>Chordata</taxon>
        <taxon>Craniata</taxon>
        <taxon>Vertebrata</taxon>
        <taxon>Euteleostomi</taxon>
        <taxon>Actinopterygii</taxon>
        <taxon>Neopterygii</taxon>
        <taxon>Teleostei</taxon>
        <taxon>Neoteleostei</taxon>
        <taxon>Acanthomorphata</taxon>
        <taxon>Holocentriformes</taxon>
        <taxon>Holocentridae</taxon>
        <taxon>Myripristis</taxon>
    </lineage>
</organism>
<feature type="chain" id="PRO_5025477771" description="Ig-like domain-containing protein" evidence="2">
    <location>
        <begin position="25"/>
        <end position="273"/>
    </location>
</feature>
<proteinExistence type="predicted"/>
<name>A0A668A0Y2_9TELE</name>
<feature type="transmembrane region" description="Helical" evidence="1">
    <location>
        <begin position="243"/>
        <end position="263"/>
    </location>
</feature>
<dbReference type="SUPFAM" id="SSF48726">
    <property type="entry name" value="Immunoglobulin"/>
    <property type="match status" value="2"/>
</dbReference>
<dbReference type="Pfam" id="PF07686">
    <property type="entry name" value="V-set"/>
    <property type="match status" value="1"/>
</dbReference>
<reference evidence="4" key="3">
    <citation type="submission" date="2025-09" db="UniProtKB">
        <authorList>
            <consortium name="Ensembl"/>
        </authorList>
    </citation>
    <scope>IDENTIFICATION</scope>
</reference>
<dbReference type="AlphaFoldDB" id="A0A668A0Y2"/>
<evidence type="ECO:0000313" key="4">
    <source>
        <dbReference type="Ensembl" id="ENSMMDP00005046967.1"/>
    </source>
</evidence>
<dbReference type="Proteomes" id="UP000472263">
    <property type="component" value="Chromosome 19"/>
</dbReference>
<reference evidence="4" key="1">
    <citation type="submission" date="2019-06" db="EMBL/GenBank/DDBJ databases">
        <authorList>
            <consortium name="Wellcome Sanger Institute Data Sharing"/>
        </authorList>
    </citation>
    <scope>NUCLEOTIDE SEQUENCE [LARGE SCALE GENOMIC DNA]</scope>
</reference>
<feature type="signal peptide" evidence="2">
    <location>
        <begin position="1"/>
        <end position="24"/>
    </location>
</feature>
<dbReference type="SMART" id="SM00409">
    <property type="entry name" value="IG"/>
    <property type="match status" value="2"/>
</dbReference>
<dbReference type="PANTHER" id="PTHR46013:SF4">
    <property type="entry name" value="B-CELL RECEPTOR CD22-RELATED"/>
    <property type="match status" value="1"/>
</dbReference>
<protein>
    <recommendedName>
        <fullName evidence="3">Ig-like domain-containing protein</fullName>
    </recommendedName>
</protein>
<dbReference type="Ensembl" id="ENSMMDT00005047902.1">
    <property type="protein sequence ID" value="ENSMMDP00005046967.1"/>
    <property type="gene ID" value="ENSMMDG00005021446.1"/>
</dbReference>
<dbReference type="InterPro" id="IPR007110">
    <property type="entry name" value="Ig-like_dom"/>
</dbReference>
<dbReference type="InterPro" id="IPR013106">
    <property type="entry name" value="Ig_V-set"/>
</dbReference>
<keyword evidence="1" id="KW-0472">Membrane</keyword>
<evidence type="ECO:0000313" key="5">
    <source>
        <dbReference type="Proteomes" id="UP000472263"/>
    </source>
</evidence>
<dbReference type="PROSITE" id="PS50835">
    <property type="entry name" value="IG_LIKE"/>
    <property type="match status" value="1"/>
</dbReference>
<accession>A0A668A0Y2</accession>